<reference evidence="5 6" key="1">
    <citation type="submission" date="2020-05" db="EMBL/GenBank/DDBJ databases">
        <title>Azospirillum oleiclasticum sp. nov, a nitrogen-fixing and heavy crude oil-emulsifying bacterium isolated from the crude oil of Yumen Oilfield.</title>
        <authorList>
            <person name="Wu D."/>
            <person name="Cai M."/>
            <person name="Zhang X."/>
        </authorList>
    </citation>
    <scope>NUCLEOTIDE SEQUENCE [LARGE SCALE GENOMIC DNA]</scope>
    <source>
        <strain evidence="5 6">ROY-1-1-2</strain>
    </source>
</reference>
<keyword evidence="6" id="KW-1185">Reference proteome</keyword>
<keyword evidence="2" id="KW-0963">Cytoplasm</keyword>
<accession>A0ABX2T923</accession>
<dbReference type="EMBL" id="JABFDB010000004">
    <property type="protein sequence ID" value="NYZ19703.1"/>
    <property type="molecule type" value="Genomic_DNA"/>
</dbReference>
<dbReference type="RefSeq" id="WP_180281474.1">
    <property type="nucleotide sequence ID" value="NZ_JABFDB010000004.1"/>
</dbReference>
<comment type="caution">
    <text evidence="5">The sequence shown here is derived from an EMBL/GenBank/DDBJ whole genome shotgun (WGS) entry which is preliminary data.</text>
</comment>
<protein>
    <recommendedName>
        <fullName evidence="4">Malonate decarboxylase acyl carrier protein</fullName>
    </recommendedName>
</protein>
<dbReference type="Pfam" id="PF06857">
    <property type="entry name" value="ACP"/>
    <property type="match status" value="1"/>
</dbReference>
<dbReference type="NCBIfam" id="TIGR03130">
    <property type="entry name" value="malonate_delta"/>
    <property type="match status" value="1"/>
</dbReference>
<evidence type="ECO:0000256" key="2">
    <source>
        <dbReference type="ARBA" id="ARBA00022490"/>
    </source>
</evidence>
<dbReference type="InterPro" id="IPR009662">
    <property type="entry name" value="Malonate_deCO2ase_dsu"/>
</dbReference>
<evidence type="ECO:0000256" key="3">
    <source>
        <dbReference type="ARBA" id="ARBA00022553"/>
    </source>
</evidence>
<dbReference type="HAMAP" id="MF_00710">
    <property type="entry name" value="Malonate_deCO2ase_dsu"/>
    <property type="match status" value="1"/>
</dbReference>
<evidence type="ECO:0000256" key="1">
    <source>
        <dbReference type="ARBA" id="ARBA00004496"/>
    </source>
</evidence>
<dbReference type="Proteomes" id="UP000584642">
    <property type="component" value="Unassembled WGS sequence"/>
</dbReference>
<evidence type="ECO:0000256" key="4">
    <source>
        <dbReference type="NCBIfam" id="TIGR03130"/>
    </source>
</evidence>
<gene>
    <name evidence="5" type="primary">mdcC</name>
    <name evidence="5" type="ORF">HND93_08265</name>
</gene>
<sequence length="105" mass="11204">MEHLEFDIAGWAGVNPARDHVLVGVVGSGNLEVMIERAELAGRCAVAIDTSIHGFAPTWRRVVEDFLARHRLGDVRVSINDGGATPAVVGLRLDQAAAEYTGGVR</sequence>
<comment type="subcellular location">
    <subcellularLocation>
        <location evidence="1">Cytoplasm</location>
    </subcellularLocation>
</comment>
<keyword evidence="3" id="KW-0597">Phosphoprotein</keyword>
<organism evidence="5 6">
    <name type="scientific">Azospirillum oleiclasticum</name>
    <dbReference type="NCBI Taxonomy" id="2735135"/>
    <lineage>
        <taxon>Bacteria</taxon>
        <taxon>Pseudomonadati</taxon>
        <taxon>Pseudomonadota</taxon>
        <taxon>Alphaproteobacteria</taxon>
        <taxon>Rhodospirillales</taxon>
        <taxon>Azospirillaceae</taxon>
        <taxon>Azospirillum</taxon>
    </lineage>
</organism>
<proteinExistence type="inferred from homology"/>
<dbReference type="InterPro" id="IPR023439">
    <property type="entry name" value="Mal_deCO2ase/Cit_lyase_ACP"/>
</dbReference>
<evidence type="ECO:0000313" key="6">
    <source>
        <dbReference type="Proteomes" id="UP000584642"/>
    </source>
</evidence>
<evidence type="ECO:0000313" key="5">
    <source>
        <dbReference type="EMBL" id="NYZ19703.1"/>
    </source>
</evidence>
<name>A0ABX2T923_9PROT</name>